<dbReference type="OrthoDB" id="335726at2"/>
<dbReference type="GO" id="GO:0016020">
    <property type="term" value="C:membrane"/>
    <property type="evidence" value="ECO:0007669"/>
    <property type="project" value="TreeGrafter"/>
</dbReference>
<proteinExistence type="inferred from homology"/>
<reference evidence="7 8" key="1">
    <citation type="submission" date="2019-11" db="EMBL/GenBank/DDBJ databases">
        <authorList>
            <person name="Holert J."/>
        </authorList>
    </citation>
    <scope>NUCLEOTIDE SEQUENCE [LARGE SCALE GENOMIC DNA]</scope>
    <source>
        <strain evidence="5">BC3_2A</strain>
        <strain evidence="4">SB11_1A</strain>
    </source>
</reference>
<dbReference type="Proteomes" id="UP000435877">
    <property type="component" value="Unassembled WGS sequence"/>
</dbReference>
<protein>
    <submittedName>
        <fullName evidence="5">(-)-trans-carveol dehydrogenase</fullName>
        <ecNumber evidence="5">1.1.1.-</ecNumber>
    </submittedName>
</protein>
<dbReference type="PANTHER" id="PTHR44196">
    <property type="entry name" value="DEHYDROGENASE/REDUCTASE SDR FAMILY MEMBER 7B"/>
    <property type="match status" value="1"/>
</dbReference>
<gene>
    <name evidence="5" type="primary">limC_1</name>
    <name evidence="4" type="synonym">limC</name>
    <name evidence="6" type="synonym">limC_2</name>
    <name evidence="4" type="ORF">IHBHHGIJ_03200</name>
    <name evidence="5" type="ORF">KFEGEMFD_03413</name>
    <name evidence="6" type="ORF">KFEGEMFD_03945</name>
</gene>
<dbReference type="EMBL" id="CACSIK010000003">
    <property type="protein sequence ID" value="CAA0110441.1"/>
    <property type="molecule type" value="Genomic_DNA"/>
</dbReference>
<dbReference type="EMBL" id="CACSIM010000008">
    <property type="protein sequence ID" value="CAA0122126.1"/>
    <property type="molecule type" value="Genomic_DNA"/>
</dbReference>
<dbReference type="CDD" id="cd05233">
    <property type="entry name" value="SDR_c"/>
    <property type="match status" value="1"/>
</dbReference>
<dbReference type="SUPFAM" id="SSF51735">
    <property type="entry name" value="NAD(P)-binding Rossmann-fold domains"/>
    <property type="match status" value="1"/>
</dbReference>
<evidence type="ECO:0000313" key="4">
    <source>
        <dbReference type="EMBL" id="CAA0110441.1"/>
    </source>
</evidence>
<evidence type="ECO:0000256" key="1">
    <source>
        <dbReference type="ARBA" id="ARBA00006484"/>
    </source>
</evidence>
<dbReference type="PROSITE" id="PS00061">
    <property type="entry name" value="ADH_SHORT"/>
    <property type="match status" value="1"/>
</dbReference>
<organism evidence="5 8">
    <name type="scientific">Zhongshania aliphaticivorans</name>
    <dbReference type="NCBI Taxonomy" id="1470434"/>
    <lineage>
        <taxon>Bacteria</taxon>
        <taxon>Pseudomonadati</taxon>
        <taxon>Pseudomonadota</taxon>
        <taxon>Gammaproteobacteria</taxon>
        <taxon>Cellvibrionales</taxon>
        <taxon>Spongiibacteraceae</taxon>
        <taxon>Zhongshania</taxon>
    </lineage>
</organism>
<comment type="similarity">
    <text evidence="1 3">Belongs to the short-chain dehydrogenases/reductases (SDR) family.</text>
</comment>
<dbReference type="Proteomes" id="UP000439591">
    <property type="component" value="Unassembled WGS sequence"/>
</dbReference>
<evidence type="ECO:0000313" key="6">
    <source>
        <dbReference type="EMBL" id="CAA0122126.1"/>
    </source>
</evidence>
<evidence type="ECO:0000313" key="5">
    <source>
        <dbReference type="EMBL" id="CAA0118143.1"/>
    </source>
</evidence>
<dbReference type="InterPro" id="IPR002347">
    <property type="entry name" value="SDR_fam"/>
</dbReference>
<evidence type="ECO:0000256" key="3">
    <source>
        <dbReference type="RuleBase" id="RU000363"/>
    </source>
</evidence>
<name>A0A5S9QK67_9GAMM</name>
<evidence type="ECO:0000256" key="2">
    <source>
        <dbReference type="ARBA" id="ARBA00023002"/>
    </source>
</evidence>
<sequence>MTSQPLQNKVIVITGASGGFGAALCSALYQRGAKLALLDIDDTALALQLKNFPDPTRAKTWHANVCDVNSLRLAMDAAADYFGAIDIVIANAGIDLIEPLTATGEDSFEQVIDINLNGVWRTFRAALPHVKASSGYLLAISSMAAFVHSPLQASYTASKAGVWALCNSIRVELRQYGVDVGTLHPTFFKTPLLDNISNNAAGTSLWGAHKKFPFTAVSIEDVVNAAINAIENRKEIVTVPRVNKMIAYAPGLFRKFVERIGFKENNVRQAVAFAEQARRHKDD</sequence>
<dbReference type="EC" id="1.1.1.-" evidence="5"/>
<dbReference type="InterPro" id="IPR020904">
    <property type="entry name" value="Sc_DH/Rdtase_CS"/>
</dbReference>
<keyword evidence="7" id="KW-1185">Reference proteome</keyword>
<dbReference type="GO" id="GO:0016491">
    <property type="term" value="F:oxidoreductase activity"/>
    <property type="evidence" value="ECO:0007669"/>
    <property type="project" value="UniProtKB-KW"/>
</dbReference>
<accession>A0A5S9QK67</accession>
<dbReference type="Gene3D" id="3.40.50.720">
    <property type="entry name" value="NAD(P)-binding Rossmann-like Domain"/>
    <property type="match status" value="1"/>
</dbReference>
<evidence type="ECO:0000313" key="7">
    <source>
        <dbReference type="Proteomes" id="UP000435877"/>
    </source>
</evidence>
<dbReference type="RefSeq" id="WP_159269903.1">
    <property type="nucleotide sequence ID" value="NZ_CACSIK010000003.1"/>
</dbReference>
<dbReference type="Pfam" id="PF00106">
    <property type="entry name" value="adh_short"/>
    <property type="match status" value="1"/>
</dbReference>
<evidence type="ECO:0000313" key="8">
    <source>
        <dbReference type="Proteomes" id="UP000439591"/>
    </source>
</evidence>
<dbReference type="InterPro" id="IPR036291">
    <property type="entry name" value="NAD(P)-bd_dom_sf"/>
</dbReference>
<dbReference type="PANTHER" id="PTHR44196:SF1">
    <property type="entry name" value="DEHYDROGENASE_REDUCTASE SDR FAMILY MEMBER 7B"/>
    <property type="match status" value="1"/>
</dbReference>
<keyword evidence="2 5" id="KW-0560">Oxidoreductase</keyword>
<dbReference type="EMBL" id="CACSIM010000006">
    <property type="protein sequence ID" value="CAA0118143.1"/>
    <property type="molecule type" value="Genomic_DNA"/>
</dbReference>
<dbReference type="PRINTS" id="PR00081">
    <property type="entry name" value="GDHRDH"/>
</dbReference>
<dbReference type="AlphaFoldDB" id="A0A5S9QK67"/>
<dbReference type="PRINTS" id="PR00080">
    <property type="entry name" value="SDRFAMILY"/>
</dbReference>